<evidence type="ECO:0000313" key="2">
    <source>
        <dbReference type="Proteomes" id="UP000764837"/>
    </source>
</evidence>
<protein>
    <submittedName>
        <fullName evidence="1">Uncharacterized protein YukE</fullName>
    </submittedName>
</protein>
<name>A0ABS2LX24_9ACTN</name>
<comment type="caution">
    <text evidence="1">The sequence shown here is derived from an EMBL/GenBank/DDBJ whole genome shotgun (WGS) entry which is preliminary data.</text>
</comment>
<dbReference type="Proteomes" id="UP000764837">
    <property type="component" value="Unassembled WGS sequence"/>
</dbReference>
<dbReference type="EMBL" id="JAFBBP010000001">
    <property type="protein sequence ID" value="MBM7492517.1"/>
    <property type="molecule type" value="Genomic_DNA"/>
</dbReference>
<keyword evidence="2" id="KW-1185">Reference proteome</keyword>
<sequence length="113" mass="12123">MKPLNVDPELLRQTGGALDSAAERVDALVQQVSGQLATAGEVWGGDDLGFLIGECFGGAFELAADCLEANTDALWEYADRLRGMAEAYVRVEETNTQLMLDMGRALDSDARQG</sequence>
<dbReference type="InterPro" id="IPR036689">
    <property type="entry name" value="ESAT-6-like_sf"/>
</dbReference>
<accession>A0ABS2LX24</accession>
<evidence type="ECO:0000313" key="1">
    <source>
        <dbReference type="EMBL" id="MBM7492517.1"/>
    </source>
</evidence>
<reference evidence="1 2" key="1">
    <citation type="submission" date="2021-01" db="EMBL/GenBank/DDBJ databases">
        <title>Sequencing the genomes of 1000 actinobacteria strains.</title>
        <authorList>
            <person name="Klenk H.-P."/>
        </authorList>
    </citation>
    <scope>NUCLEOTIDE SEQUENCE [LARGE SCALE GENOMIC DNA]</scope>
    <source>
        <strain evidence="1 2">DSM 100204</strain>
    </source>
</reference>
<gene>
    <name evidence="1" type="ORF">JOD64_003739</name>
</gene>
<proteinExistence type="predicted"/>
<dbReference type="SUPFAM" id="SSF140453">
    <property type="entry name" value="EsxAB dimer-like"/>
    <property type="match status" value="1"/>
</dbReference>
<dbReference type="Gene3D" id="1.10.287.1060">
    <property type="entry name" value="ESAT-6-like"/>
    <property type="match status" value="1"/>
</dbReference>
<organism evidence="1 2">
    <name type="scientific">Micromonospora luteifusca</name>
    <dbReference type="NCBI Taxonomy" id="709860"/>
    <lineage>
        <taxon>Bacteria</taxon>
        <taxon>Bacillati</taxon>
        <taxon>Actinomycetota</taxon>
        <taxon>Actinomycetes</taxon>
        <taxon>Micromonosporales</taxon>
        <taxon>Micromonosporaceae</taxon>
        <taxon>Micromonospora</taxon>
    </lineage>
</organism>
<dbReference type="RefSeq" id="WP_204943384.1">
    <property type="nucleotide sequence ID" value="NZ_JAFBBP010000001.1"/>
</dbReference>